<reference evidence="2" key="1">
    <citation type="submission" date="2018-06" db="EMBL/GenBank/DDBJ databases">
        <authorList>
            <person name="Zhirakovskaya E."/>
        </authorList>
    </citation>
    <scope>NUCLEOTIDE SEQUENCE</scope>
</reference>
<accession>A0A3B0Y1X4</accession>
<sequence length="154" mass="17534">MSNKKNVLQRLPDVLREIQHRGCYSLVDVVAKNVAKQTATTLSLKDTVSDITEKQPDKQPEKQPDKQKPPTLKKRFLKAVNNGELGVLDKRGYIVTIEEFKHCFSDITTQYISSFLPEATIEKGRTEATNRKFVFRLSKGIYLVHPDALMSTEL</sequence>
<evidence type="ECO:0000256" key="1">
    <source>
        <dbReference type="SAM" id="MobiDB-lite"/>
    </source>
</evidence>
<organism evidence="2">
    <name type="scientific">hydrothermal vent metagenome</name>
    <dbReference type="NCBI Taxonomy" id="652676"/>
    <lineage>
        <taxon>unclassified sequences</taxon>
        <taxon>metagenomes</taxon>
        <taxon>ecological metagenomes</taxon>
    </lineage>
</organism>
<name>A0A3B0Y1X4_9ZZZZ</name>
<dbReference type="AlphaFoldDB" id="A0A3B0Y1X4"/>
<proteinExistence type="predicted"/>
<protein>
    <submittedName>
        <fullName evidence="2">Uncharacterized protein</fullName>
    </submittedName>
</protein>
<evidence type="ECO:0000313" key="2">
    <source>
        <dbReference type="EMBL" id="VAW70443.1"/>
    </source>
</evidence>
<feature type="compositionally biased region" description="Basic and acidic residues" evidence="1">
    <location>
        <begin position="48"/>
        <end position="68"/>
    </location>
</feature>
<dbReference type="EMBL" id="UOFI01000199">
    <property type="protein sequence ID" value="VAW70443.1"/>
    <property type="molecule type" value="Genomic_DNA"/>
</dbReference>
<gene>
    <name evidence="2" type="ORF">MNBD_GAMMA09-2136</name>
</gene>
<feature type="region of interest" description="Disordered" evidence="1">
    <location>
        <begin position="48"/>
        <end position="73"/>
    </location>
</feature>